<dbReference type="PANTHER" id="PTHR42756:SF1">
    <property type="entry name" value="TRANSCRIPTIONAL REPRESSOR OF EMRAB OPERON"/>
    <property type="match status" value="1"/>
</dbReference>
<dbReference type="GO" id="GO:0003700">
    <property type="term" value="F:DNA-binding transcription factor activity"/>
    <property type="evidence" value="ECO:0007669"/>
    <property type="project" value="InterPro"/>
</dbReference>
<dbReference type="GO" id="GO:0003677">
    <property type="term" value="F:DNA binding"/>
    <property type="evidence" value="ECO:0007669"/>
    <property type="project" value="UniProtKB-KW"/>
</dbReference>
<name>E4T754_PALPW</name>
<dbReference type="RefSeq" id="WP_013445917.1">
    <property type="nucleotide sequence ID" value="NC_014734.1"/>
</dbReference>
<accession>E4T754</accession>
<reference evidence="5 6" key="2">
    <citation type="journal article" date="2011" name="Stand. Genomic Sci.">
        <title>Complete genome sequence of Paludibacter propionicigenes type strain (WB4).</title>
        <authorList>
            <person name="Gronow S."/>
            <person name="Munk C."/>
            <person name="Lapidus A."/>
            <person name="Nolan M."/>
            <person name="Lucas S."/>
            <person name="Hammon N."/>
            <person name="Deshpande S."/>
            <person name="Cheng J.F."/>
            <person name="Tapia R."/>
            <person name="Han C."/>
            <person name="Goodwin L."/>
            <person name="Pitluck S."/>
            <person name="Liolios K."/>
            <person name="Ivanova N."/>
            <person name="Mavromatis K."/>
            <person name="Mikhailova N."/>
            <person name="Pati A."/>
            <person name="Chen A."/>
            <person name="Palaniappan K."/>
            <person name="Land M."/>
            <person name="Hauser L."/>
            <person name="Chang Y.J."/>
            <person name="Jeffries C.D."/>
            <person name="Brambilla E."/>
            <person name="Rohde M."/>
            <person name="Goker M."/>
            <person name="Detter J.C."/>
            <person name="Woyke T."/>
            <person name="Bristow J."/>
            <person name="Eisen J.A."/>
            <person name="Markowitz V."/>
            <person name="Hugenholtz P."/>
            <person name="Kyrpides N.C."/>
            <person name="Klenk H.P."/>
        </authorList>
    </citation>
    <scope>NUCLEOTIDE SEQUENCE [LARGE SCALE GENOMIC DNA]</scope>
    <source>
        <strain evidence="6">DSM 17365 / JCM 13257 / WB4</strain>
    </source>
</reference>
<evidence type="ECO:0000256" key="1">
    <source>
        <dbReference type="ARBA" id="ARBA00023015"/>
    </source>
</evidence>
<dbReference type="InterPro" id="IPR000835">
    <property type="entry name" value="HTH_MarR-typ"/>
</dbReference>
<protein>
    <submittedName>
        <fullName evidence="5">Regulatory protein MarR</fullName>
    </submittedName>
</protein>
<dbReference type="PRINTS" id="PR00598">
    <property type="entry name" value="HTHMARR"/>
</dbReference>
<dbReference type="PANTHER" id="PTHR42756">
    <property type="entry name" value="TRANSCRIPTIONAL REGULATOR, MARR"/>
    <property type="match status" value="1"/>
</dbReference>
<evidence type="ECO:0000256" key="2">
    <source>
        <dbReference type="ARBA" id="ARBA00023125"/>
    </source>
</evidence>
<dbReference type="STRING" id="694427.Palpr_2416"/>
<dbReference type="SUPFAM" id="SSF46785">
    <property type="entry name" value="Winged helix' DNA-binding domain"/>
    <property type="match status" value="1"/>
</dbReference>
<gene>
    <name evidence="5" type="ordered locus">Palpr_2416</name>
</gene>
<evidence type="ECO:0000313" key="5">
    <source>
        <dbReference type="EMBL" id="ADQ80548.1"/>
    </source>
</evidence>
<dbReference type="eggNOG" id="COG1846">
    <property type="taxonomic scope" value="Bacteria"/>
</dbReference>
<keyword evidence="3" id="KW-0804">Transcription</keyword>
<dbReference type="OrthoDB" id="5327581at2"/>
<keyword evidence="1" id="KW-0805">Transcription regulation</keyword>
<dbReference type="Proteomes" id="UP000008718">
    <property type="component" value="Chromosome"/>
</dbReference>
<dbReference type="PROSITE" id="PS50995">
    <property type="entry name" value="HTH_MARR_2"/>
    <property type="match status" value="1"/>
</dbReference>
<dbReference type="AlphaFoldDB" id="E4T754"/>
<dbReference type="EMBL" id="CP002345">
    <property type="protein sequence ID" value="ADQ80548.1"/>
    <property type="molecule type" value="Genomic_DNA"/>
</dbReference>
<proteinExistence type="predicted"/>
<dbReference type="HOGENOM" id="CLU_083287_18_6_10"/>
<evidence type="ECO:0000256" key="3">
    <source>
        <dbReference type="ARBA" id="ARBA00023163"/>
    </source>
</evidence>
<evidence type="ECO:0000259" key="4">
    <source>
        <dbReference type="PROSITE" id="PS50995"/>
    </source>
</evidence>
<dbReference type="Gene3D" id="1.10.10.10">
    <property type="entry name" value="Winged helix-like DNA-binding domain superfamily/Winged helix DNA-binding domain"/>
    <property type="match status" value="1"/>
</dbReference>
<organism evidence="5 6">
    <name type="scientific">Paludibacter propionicigenes (strain DSM 17365 / JCM 13257 / WB4)</name>
    <dbReference type="NCBI Taxonomy" id="694427"/>
    <lineage>
        <taxon>Bacteria</taxon>
        <taxon>Pseudomonadati</taxon>
        <taxon>Bacteroidota</taxon>
        <taxon>Bacteroidia</taxon>
        <taxon>Bacteroidales</taxon>
        <taxon>Paludibacteraceae</taxon>
        <taxon>Paludibacter</taxon>
    </lineage>
</organism>
<sequence>MENRNLSLIMEAGKMMREIIRVLKKRTGEQAFIKLTIEEFILLNTIHNNDVDVIQKDMAYMLGKDKSSILRLIDSLEDKNMVRRVVDVSDRRKNCLMVTKNGEKGLNDYVVIGSKLIQELKQGVTEEEMATFFKVVNQIRANSEKL</sequence>
<dbReference type="Pfam" id="PF01047">
    <property type="entry name" value="MarR"/>
    <property type="match status" value="1"/>
</dbReference>
<dbReference type="InterPro" id="IPR036390">
    <property type="entry name" value="WH_DNA-bd_sf"/>
</dbReference>
<dbReference type="KEGG" id="ppn:Palpr_2416"/>
<evidence type="ECO:0000313" key="6">
    <source>
        <dbReference type="Proteomes" id="UP000008718"/>
    </source>
</evidence>
<reference key="1">
    <citation type="submission" date="2010-11" db="EMBL/GenBank/DDBJ databases">
        <title>The complete genome of Paludibacter propionicigenes DSM 17365.</title>
        <authorList>
            <consortium name="US DOE Joint Genome Institute (JGI-PGF)"/>
            <person name="Lucas S."/>
            <person name="Copeland A."/>
            <person name="Lapidus A."/>
            <person name="Bruce D."/>
            <person name="Goodwin L."/>
            <person name="Pitluck S."/>
            <person name="Kyrpides N."/>
            <person name="Mavromatis K."/>
            <person name="Ivanova N."/>
            <person name="Munk A.C."/>
            <person name="Brettin T."/>
            <person name="Detter J.C."/>
            <person name="Han C."/>
            <person name="Tapia R."/>
            <person name="Land M."/>
            <person name="Hauser L."/>
            <person name="Markowitz V."/>
            <person name="Cheng J.-F."/>
            <person name="Hugenholtz P."/>
            <person name="Woyke T."/>
            <person name="Wu D."/>
            <person name="Gronow S."/>
            <person name="Wellnitz S."/>
            <person name="Brambilla E."/>
            <person name="Klenk H.-P."/>
            <person name="Eisen J.A."/>
        </authorList>
    </citation>
    <scope>NUCLEOTIDE SEQUENCE</scope>
    <source>
        <strain>WB4</strain>
    </source>
</reference>
<keyword evidence="6" id="KW-1185">Reference proteome</keyword>
<feature type="domain" description="HTH marR-type" evidence="4">
    <location>
        <begin position="2"/>
        <end position="141"/>
    </location>
</feature>
<dbReference type="SMART" id="SM00347">
    <property type="entry name" value="HTH_MARR"/>
    <property type="match status" value="1"/>
</dbReference>
<keyword evidence="2" id="KW-0238">DNA-binding</keyword>
<dbReference type="InterPro" id="IPR036388">
    <property type="entry name" value="WH-like_DNA-bd_sf"/>
</dbReference>